<dbReference type="Proteomes" id="UP001602119">
    <property type="component" value="Unassembled WGS sequence"/>
</dbReference>
<proteinExistence type="predicted"/>
<gene>
    <name evidence="2" type="ORF">ACFY05_03000</name>
</gene>
<dbReference type="EMBL" id="JBIAXI010000002">
    <property type="protein sequence ID" value="MFF4771806.1"/>
    <property type="molecule type" value="Genomic_DNA"/>
</dbReference>
<evidence type="ECO:0000313" key="2">
    <source>
        <dbReference type="EMBL" id="MFF4771806.1"/>
    </source>
</evidence>
<reference evidence="2 3" key="1">
    <citation type="submission" date="2024-10" db="EMBL/GenBank/DDBJ databases">
        <title>The Natural Products Discovery Center: Release of the First 8490 Sequenced Strains for Exploring Actinobacteria Biosynthetic Diversity.</title>
        <authorList>
            <person name="Kalkreuter E."/>
            <person name="Kautsar S.A."/>
            <person name="Yang D."/>
            <person name="Bader C.D."/>
            <person name="Teijaro C.N."/>
            <person name="Fluegel L."/>
            <person name="Davis C.M."/>
            <person name="Simpson J.R."/>
            <person name="Lauterbach L."/>
            <person name="Steele A.D."/>
            <person name="Gui C."/>
            <person name="Meng S."/>
            <person name="Li G."/>
            <person name="Viehrig K."/>
            <person name="Ye F."/>
            <person name="Su P."/>
            <person name="Kiefer A.F."/>
            <person name="Nichols A."/>
            <person name="Cepeda A.J."/>
            <person name="Yan W."/>
            <person name="Fan B."/>
            <person name="Jiang Y."/>
            <person name="Adhikari A."/>
            <person name="Zheng C.-J."/>
            <person name="Schuster L."/>
            <person name="Cowan T.M."/>
            <person name="Smanski M.J."/>
            <person name="Chevrette M.G."/>
            <person name="De Carvalho L.P.S."/>
            <person name="Shen B."/>
        </authorList>
    </citation>
    <scope>NUCLEOTIDE SEQUENCE [LARGE SCALE GENOMIC DNA]</scope>
    <source>
        <strain evidence="2 3">NPDC001281</strain>
    </source>
</reference>
<name>A0ABW6UXN9_MICFU</name>
<protein>
    <submittedName>
        <fullName evidence="2">Uncharacterized protein</fullName>
    </submittedName>
</protein>
<dbReference type="RefSeq" id="WP_157544899.1">
    <property type="nucleotide sequence ID" value="NZ_BBYK01000039.1"/>
</dbReference>
<feature type="region of interest" description="Disordered" evidence="1">
    <location>
        <begin position="49"/>
        <end position="93"/>
    </location>
</feature>
<evidence type="ECO:0000313" key="3">
    <source>
        <dbReference type="Proteomes" id="UP001602119"/>
    </source>
</evidence>
<keyword evidence="3" id="KW-1185">Reference proteome</keyword>
<feature type="compositionally biased region" description="Low complexity" evidence="1">
    <location>
        <begin position="51"/>
        <end position="73"/>
    </location>
</feature>
<organism evidence="2 3">
    <name type="scientific">Microtetraspora fusca</name>
    <dbReference type="NCBI Taxonomy" id="1997"/>
    <lineage>
        <taxon>Bacteria</taxon>
        <taxon>Bacillati</taxon>
        <taxon>Actinomycetota</taxon>
        <taxon>Actinomycetes</taxon>
        <taxon>Streptosporangiales</taxon>
        <taxon>Streptosporangiaceae</taxon>
        <taxon>Microtetraspora</taxon>
    </lineage>
</organism>
<sequence length="93" mass="9605">MARAHAVRGAGRPQGVAESSGVLAPERGTSETTVPRLCGTIGLRGYPNCGSRSPARRLPSSAAAAASEYAPSRQGSSLLLGSDPQLRVERCTR</sequence>
<accession>A0ABW6UXN9</accession>
<comment type="caution">
    <text evidence="2">The sequence shown here is derived from an EMBL/GenBank/DDBJ whole genome shotgun (WGS) entry which is preliminary data.</text>
</comment>
<feature type="region of interest" description="Disordered" evidence="1">
    <location>
        <begin position="1"/>
        <end position="36"/>
    </location>
</feature>
<evidence type="ECO:0000256" key="1">
    <source>
        <dbReference type="SAM" id="MobiDB-lite"/>
    </source>
</evidence>